<evidence type="ECO:0000256" key="5">
    <source>
        <dbReference type="ARBA" id="ARBA00022553"/>
    </source>
</evidence>
<keyword evidence="4" id="KW-0963">Cytoplasm</keyword>
<feature type="compositionally biased region" description="Pro residues" evidence="10">
    <location>
        <begin position="119"/>
        <end position="132"/>
    </location>
</feature>
<dbReference type="CDD" id="cd01207">
    <property type="entry name" value="EVH1_Ena_VASP-like"/>
    <property type="match status" value="1"/>
</dbReference>
<evidence type="ECO:0000256" key="10">
    <source>
        <dbReference type="SAM" id="MobiDB-lite"/>
    </source>
</evidence>
<dbReference type="InterPro" id="IPR000697">
    <property type="entry name" value="WH1/EVH1_dom"/>
</dbReference>
<keyword evidence="5" id="KW-0597">Phosphoprotein</keyword>
<keyword evidence="6" id="KW-0729">SH3-binding</keyword>
<evidence type="ECO:0000256" key="6">
    <source>
        <dbReference type="ARBA" id="ARBA00023036"/>
    </source>
</evidence>
<feature type="domain" description="WH1" evidence="11">
    <location>
        <begin position="1"/>
        <end position="111"/>
    </location>
</feature>
<evidence type="ECO:0000256" key="9">
    <source>
        <dbReference type="ARBA" id="ARBA00023273"/>
    </source>
</evidence>
<evidence type="ECO:0000313" key="12">
    <source>
        <dbReference type="EMBL" id="KAH3846546.1"/>
    </source>
</evidence>
<feature type="compositionally biased region" description="Pro residues" evidence="10">
    <location>
        <begin position="327"/>
        <end position="340"/>
    </location>
</feature>
<gene>
    <name evidence="12" type="ORF">DPMN_088848</name>
</gene>
<keyword evidence="9" id="KW-0966">Cell projection</keyword>
<comment type="similarity">
    <text evidence="3">Belongs to the Ena/VASP family.</text>
</comment>
<reference evidence="12" key="1">
    <citation type="journal article" date="2019" name="bioRxiv">
        <title>The Genome of the Zebra Mussel, Dreissena polymorpha: A Resource for Invasive Species Research.</title>
        <authorList>
            <person name="McCartney M.A."/>
            <person name="Auch B."/>
            <person name="Kono T."/>
            <person name="Mallez S."/>
            <person name="Zhang Y."/>
            <person name="Obille A."/>
            <person name="Becker A."/>
            <person name="Abrahante J.E."/>
            <person name="Garbe J."/>
            <person name="Badalamenti J.P."/>
            <person name="Herman A."/>
            <person name="Mangelson H."/>
            <person name="Liachko I."/>
            <person name="Sullivan S."/>
            <person name="Sone E.D."/>
            <person name="Koren S."/>
            <person name="Silverstein K.A.T."/>
            <person name="Beckman K.B."/>
            <person name="Gohl D.M."/>
        </authorList>
    </citation>
    <scope>NUCLEOTIDE SEQUENCE</scope>
    <source>
        <strain evidence="12">Duluth1</strain>
        <tissue evidence="12">Whole animal</tissue>
    </source>
</reference>
<feature type="region of interest" description="Disordered" evidence="10">
    <location>
        <begin position="112"/>
        <end position="169"/>
    </location>
</feature>
<dbReference type="PANTHER" id="PTHR11202">
    <property type="entry name" value="SPROUTY-RELATED, EVH1 DOMAIN-CONTAINING PROTEIN FAMILY MEMBER"/>
    <property type="match status" value="1"/>
</dbReference>
<dbReference type="PANTHER" id="PTHR11202:SF22">
    <property type="entry name" value="PROTEIN ENABLED"/>
    <property type="match status" value="1"/>
</dbReference>
<feature type="compositionally biased region" description="Gly residues" evidence="10">
    <location>
        <begin position="285"/>
        <end position="302"/>
    </location>
</feature>
<dbReference type="FunFam" id="2.30.29.30:FF:000047">
    <property type="entry name" value="vasodilator-stimulated phosphoprotein isoform X2"/>
    <property type="match status" value="1"/>
</dbReference>
<dbReference type="GO" id="GO:0005829">
    <property type="term" value="C:cytosol"/>
    <property type="evidence" value="ECO:0007669"/>
    <property type="project" value="UniProtKB-ARBA"/>
</dbReference>
<feature type="compositionally biased region" description="Pro residues" evidence="10">
    <location>
        <begin position="201"/>
        <end position="243"/>
    </location>
</feature>
<dbReference type="PROSITE" id="PS50229">
    <property type="entry name" value="WH1"/>
    <property type="match status" value="1"/>
</dbReference>
<dbReference type="Gene3D" id="2.30.29.30">
    <property type="entry name" value="Pleckstrin-homology domain (PH domain)/Phosphotyrosine-binding domain (PTB)"/>
    <property type="match status" value="1"/>
</dbReference>
<feature type="compositionally biased region" description="Low complexity" evidence="10">
    <location>
        <begin position="270"/>
        <end position="284"/>
    </location>
</feature>
<keyword evidence="8" id="KW-0206">Cytoskeleton</keyword>
<protein>
    <recommendedName>
        <fullName evidence="11">WH1 domain-containing protein</fullName>
    </recommendedName>
</protein>
<dbReference type="InterPro" id="IPR011993">
    <property type="entry name" value="PH-like_dom_sf"/>
</dbReference>
<comment type="caution">
    <text evidence="12">The sequence shown here is derived from an EMBL/GenBank/DDBJ whole genome shotgun (WGS) entry which is preliminary data.</text>
</comment>
<evidence type="ECO:0000256" key="4">
    <source>
        <dbReference type="ARBA" id="ARBA00022490"/>
    </source>
</evidence>
<feature type="region of interest" description="Disordered" evidence="10">
    <location>
        <begin position="200"/>
        <end position="304"/>
    </location>
</feature>
<dbReference type="GO" id="GO:0005856">
    <property type="term" value="C:cytoskeleton"/>
    <property type="evidence" value="ECO:0007669"/>
    <property type="project" value="UniProtKB-SubCell"/>
</dbReference>
<dbReference type="GO" id="GO:0017124">
    <property type="term" value="F:SH3 domain binding"/>
    <property type="evidence" value="ECO:0007669"/>
    <property type="project" value="UniProtKB-KW"/>
</dbReference>
<organism evidence="12 13">
    <name type="scientific">Dreissena polymorpha</name>
    <name type="common">Zebra mussel</name>
    <name type="synonym">Mytilus polymorpha</name>
    <dbReference type="NCBI Taxonomy" id="45954"/>
    <lineage>
        <taxon>Eukaryota</taxon>
        <taxon>Metazoa</taxon>
        <taxon>Spiralia</taxon>
        <taxon>Lophotrochozoa</taxon>
        <taxon>Mollusca</taxon>
        <taxon>Bivalvia</taxon>
        <taxon>Autobranchia</taxon>
        <taxon>Heteroconchia</taxon>
        <taxon>Euheterodonta</taxon>
        <taxon>Imparidentia</taxon>
        <taxon>Neoheterodontei</taxon>
        <taxon>Myida</taxon>
        <taxon>Dreissenoidea</taxon>
        <taxon>Dreissenidae</taxon>
        <taxon>Dreissena</taxon>
    </lineage>
</organism>
<dbReference type="GO" id="GO:0003779">
    <property type="term" value="F:actin binding"/>
    <property type="evidence" value="ECO:0007669"/>
    <property type="project" value="UniProtKB-KW"/>
</dbReference>
<evidence type="ECO:0000259" key="11">
    <source>
        <dbReference type="PROSITE" id="PS50229"/>
    </source>
</evidence>
<evidence type="ECO:0000256" key="8">
    <source>
        <dbReference type="ARBA" id="ARBA00023212"/>
    </source>
</evidence>
<dbReference type="GO" id="GO:0030027">
    <property type="term" value="C:lamellipodium"/>
    <property type="evidence" value="ECO:0007669"/>
    <property type="project" value="UniProtKB-SubCell"/>
</dbReference>
<dbReference type="EMBL" id="JAIWYP010000003">
    <property type="protein sequence ID" value="KAH3846546.1"/>
    <property type="molecule type" value="Genomic_DNA"/>
</dbReference>
<feature type="compositionally biased region" description="Polar residues" evidence="10">
    <location>
        <begin position="133"/>
        <end position="144"/>
    </location>
</feature>
<keyword evidence="7" id="KW-0009">Actin-binding</keyword>
<dbReference type="Pfam" id="PF00568">
    <property type="entry name" value="WH1"/>
    <property type="match status" value="1"/>
</dbReference>
<evidence type="ECO:0000256" key="7">
    <source>
        <dbReference type="ARBA" id="ARBA00023203"/>
    </source>
</evidence>
<evidence type="ECO:0000256" key="2">
    <source>
        <dbReference type="ARBA" id="ARBA00004510"/>
    </source>
</evidence>
<dbReference type="SMART" id="SM00461">
    <property type="entry name" value="WH1"/>
    <property type="match status" value="1"/>
</dbReference>
<evidence type="ECO:0000256" key="3">
    <source>
        <dbReference type="ARBA" id="ARBA00009785"/>
    </source>
</evidence>
<proteinExistence type="inferred from homology"/>
<dbReference type="Proteomes" id="UP000828390">
    <property type="component" value="Unassembled WGS sequence"/>
</dbReference>
<comment type="subcellular location">
    <subcellularLocation>
        <location evidence="2">Cell projection</location>
        <location evidence="2">Lamellipodium</location>
    </subcellularLocation>
    <subcellularLocation>
        <location evidence="1">Cytoplasm</location>
        <location evidence="1">Cytoskeleton</location>
    </subcellularLocation>
</comment>
<dbReference type="GO" id="GO:0030054">
    <property type="term" value="C:cell junction"/>
    <property type="evidence" value="ECO:0007669"/>
    <property type="project" value="UniProtKB-ARBA"/>
</dbReference>
<sequence>MSEVPICSSRANVMTYDDGSKKWIPCGNAPGLSKVQIYQHTVNNTFRVVGRKLADHEVVINCAILKNLKYNQATPTFHQWRDSRSVYGLNFANKEDSDTFSNAMMTALDILNNQSRPTSGPPQPPMNAPPPSYQQMNYTQQTNGPPAFNDQVEIRPPRQPSGGAPAIYQTYQEPPAPVSAPVAPPVSTIPTPPVVLAAPPFSGPPLPPAGGPPPAPPPPPAGGPPLPPAGRGPPAPPPPPAPPSIEGMGGGGGLAAALAEKANRLKKVSTEPAAPSDSAASGRPPAGGGVANAGRSVGGGGPVDHMAELAKKLQRRKNIENPQEAPSAPPPIRTVSPSPPQERVSGHAAFDKPATNGNKANGMPSPVFPRRYIQISKAHTSGYIQISKAHKNMHIQISKAHTTGHIQISKAHTTGYIQISKAHTSGYIQISKAHSTRYIQIAKAHTTGNIQILKAHTTVHIQISKAHTT</sequence>
<evidence type="ECO:0000313" key="13">
    <source>
        <dbReference type="Proteomes" id="UP000828390"/>
    </source>
</evidence>
<accession>A0A9D4KVA4</accession>
<keyword evidence="13" id="KW-1185">Reference proteome</keyword>
<dbReference type="AlphaFoldDB" id="A0A9D4KVA4"/>
<name>A0A9D4KVA4_DREPO</name>
<feature type="non-terminal residue" evidence="12">
    <location>
        <position position="469"/>
    </location>
</feature>
<feature type="region of interest" description="Disordered" evidence="10">
    <location>
        <begin position="319"/>
        <end position="366"/>
    </location>
</feature>
<reference evidence="12" key="2">
    <citation type="submission" date="2020-11" db="EMBL/GenBank/DDBJ databases">
        <authorList>
            <person name="McCartney M.A."/>
            <person name="Auch B."/>
            <person name="Kono T."/>
            <person name="Mallez S."/>
            <person name="Becker A."/>
            <person name="Gohl D.M."/>
            <person name="Silverstein K.A.T."/>
            <person name="Koren S."/>
            <person name="Bechman K.B."/>
            <person name="Herman A."/>
            <person name="Abrahante J.E."/>
            <person name="Garbe J."/>
        </authorList>
    </citation>
    <scope>NUCLEOTIDE SEQUENCE</scope>
    <source>
        <strain evidence="12">Duluth1</strain>
        <tissue evidence="12">Whole animal</tissue>
    </source>
</reference>
<evidence type="ECO:0000256" key="1">
    <source>
        <dbReference type="ARBA" id="ARBA00004245"/>
    </source>
</evidence>
<dbReference type="SUPFAM" id="SSF50729">
    <property type="entry name" value="PH domain-like"/>
    <property type="match status" value="1"/>
</dbReference>